<evidence type="ECO:0000313" key="1">
    <source>
        <dbReference type="EMBL" id="OHF04095.1"/>
    </source>
</evidence>
<evidence type="ECO:0000313" key="2">
    <source>
        <dbReference type="Proteomes" id="UP000176998"/>
    </source>
</evidence>
<gene>
    <name evidence="1" type="ORF">CORC01_00434</name>
</gene>
<keyword evidence="2" id="KW-1185">Reference proteome</keyword>
<dbReference type="RefSeq" id="XP_022481230.1">
    <property type="nucleotide sequence ID" value="XM_022612091.1"/>
</dbReference>
<dbReference type="GeneID" id="34553601"/>
<sequence length="44" mass="5080">MSTIHTRHVDPVLQYRDIISQGQLDSWSDQATRPPHCLVFFVAL</sequence>
<protein>
    <submittedName>
        <fullName evidence="1">Uncharacterized protein</fullName>
    </submittedName>
</protein>
<proteinExistence type="predicted"/>
<dbReference type="AlphaFoldDB" id="A0A1G4BS05"/>
<comment type="caution">
    <text evidence="1">The sequence shown here is derived from an EMBL/GenBank/DDBJ whole genome shotgun (WGS) entry which is preliminary data.</text>
</comment>
<name>A0A1G4BS05_9PEZI</name>
<accession>A0A1G4BS05</accession>
<dbReference type="EMBL" id="MJBS01000003">
    <property type="protein sequence ID" value="OHF04095.1"/>
    <property type="molecule type" value="Genomic_DNA"/>
</dbReference>
<dbReference type="OrthoDB" id="10518497at2759"/>
<dbReference type="Proteomes" id="UP000176998">
    <property type="component" value="Unassembled WGS sequence"/>
</dbReference>
<organism evidence="1 2">
    <name type="scientific">Colletotrichum orchidophilum</name>
    <dbReference type="NCBI Taxonomy" id="1209926"/>
    <lineage>
        <taxon>Eukaryota</taxon>
        <taxon>Fungi</taxon>
        <taxon>Dikarya</taxon>
        <taxon>Ascomycota</taxon>
        <taxon>Pezizomycotina</taxon>
        <taxon>Sordariomycetes</taxon>
        <taxon>Hypocreomycetidae</taxon>
        <taxon>Glomerellales</taxon>
        <taxon>Glomerellaceae</taxon>
        <taxon>Colletotrichum</taxon>
    </lineage>
</organism>
<reference evidence="1 2" key="1">
    <citation type="submission" date="2016-09" db="EMBL/GenBank/DDBJ databases">
        <authorList>
            <person name="Capua I."/>
            <person name="De Benedictis P."/>
            <person name="Joannis T."/>
            <person name="Lombin L.H."/>
            <person name="Cattoli G."/>
        </authorList>
    </citation>
    <scope>NUCLEOTIDE SEQUENCE [LARGE SCALE GENOMIC DNA]</scope>
    <source>
        <strain evidence="1 2">IMI 309357</strain>
    </source>
</reference>